<dbReference type="GO" id="GO:0004650">
    <property type="term" value="F:polygalacturonase activity"/>
    <property type="evidence" value="ECO:0007669"/>
    <property type="project" value="InterPro"/>
</dbReference>
<evidence type="ECO:0000256" key="6">
    <source>
        <dbReference type="ARBA" id="ARBA00023295"/>
    </source>
</evidence>
<comment type="subcellular location">
    <subcellularLocation>
        <location evidence="1">Secreted</location>
        <location evidence="1">Cell wall</location>
    </subcellularLocation>
</comment>
<dbReference type="GO" id="GO:0005975">
    <property type="term" value="P:carbohydrate metabolic process"/>
    <property type="evidence" value="ECO:0007669"/>
    <property type="project" value="InterPro"/>
</dbReference>
<dbReference type="EMBL" id="JABFAF010000001">
    <property type="protein sequence ID" value="MBA0846954.1"/>
    <property type="molecule type" value="Genomic_DNA"/>
</dbReference>
<dbReference type="OrthoDB" id="950582at2759"/>
<evidence type="ECO:0000256" key="2">
    <source>
        <dbReference type="ARBA" id="ARBA00008834"/>
    </source>
</evidence>
<evidence type="ECO:0000256" key="1">
    <source>
        <dbReference type="ARBA" id="ARBA00004191"/>
    </source>
</evidence>
<evidence type="ECO:0000256" key="8">
    <source>
        <dbReference type="PROSITE-ProRule" id="PRU10052"/>
    </source>
</evidence>
<dbReference type="InterPro" id="IPR011050">
    <property type="entry name" value="Pectin_lyase_fold/virulence"/>
</dbReference>
<evidence type="ECO:0000313" key="10">
    <source>
        <dbReference type="EMBL" id="MBA0846954.1"/>
    </source>
</evidence>
<dbReference type="Proteomes" id="UP000593576">
    <property type="component" value="Unassembled WGS sequence"/>
</dbReference>
<feature type="active site" evidence="8">
    <location>
        <position position="84"/>
    </location>
</feature>
<keyword evidence="7" id="KW-0961">Cell wall biogenesis/degradation</keyword>
<dbReference type="Pfam" id="PF00295">
    <property type="entry name" value="Glyco_hydro_28"/>
    <property type="match status" value="1"/>
</dbReference>
<evidence type="ECO:0000256" key="5">
    <source>
        <dbReference type="ARBA" id="ARBA00022801"/>
    </source>
</evidence>
<keyword evidence="6 9" id="KW-0326">Glycosidase</keyword>
<dbReference type="Gene3D" id="2.160.20.10">
    <property type="entry name" value="Single-stranded right-handed beta-helix, Pectin lyase-like"/>
    <property type="match status" value="1"/>
</dbReference>
<dbReference type="GO" id="GO:0071555">
    <property type="term" value="P:cell wall organization"/>
    <property type="evidence" value="ECO:0007669"/>
    <property type="project" value="UniProtKB-KW"/>
</dbReference>
<keyword evidence="4" id="KW-0964">Secreted</keyword>
<keyword evidence="5 9" id="KW-0378">Hydrolase</keyword>
<name>A0A7J9KKH7_GOSSC</name>
<organism evidence="10 11">
    <name type="scientific">Gossypium schwendimanii</name>
    <name type="common">Cotton</name>
    <dbReference type="NCBI Taxonomy" id="34291"/>
    <lineage>
        <taxon>Eukaryota</taxon>
        <taxon>Viridiplantae</taxon>
        <taxon>Streptophyta</taxon>
        <taxon>Embryophyta</taxon>
        <taxon>Tracheophyta</taxon>
        <taxon>Spermatophyta</taxon>
        <taxon>Magnoliopsida</taxon>
        <taxon>eudicotyledons</taxon>
        <taxon>Gunneridae</taxon>
        <taxon>Pentapetalae</taxon>
        <taxon>rosids</taxon>
        <taxon>malvids</taxon>
        <taxon>Malvales</taxon>
        <taxon>Malvaceae</taxon>
        <taxon>Malvoideae</taxon>
        <taxon>Gossypium</taxon>
    </lineage>
</organism>
<proteinExistence type="inferred from homology"/>
<evidence type="ECO:0008006" key="12">
    <source>
        <dbReference type="Google" id="ProtNLM"/>
    </source>
</evidence>
<protein>
    <recommendedName>
        <fullName evidence="12">Polygalacturonase</fullName>
    </recommendedName>
</protein>
<comment type="caution">
    <text evidence="10">The sequence shown here is derived from an EMBL/GenBank/DDBJ whole genome shotgun (WGS) entry which is preliminary data.</text>
</comment>
<dbReference type="SUPFAM" id="SSF51126">
    <property type="entry name" value="Pectin lyase-like"/>
    <property type="match status" value="1"/>
</dbReference>
<dbReference type="InterPro" id="IPR006626">
    <property type="entry name" value="PbH1"/>
</dbReference>
<keyword evidence="11" id="KW-1185">Reference proteome</keyword>
<evidence type="ECO:0000256" key="7">
    <source>
        <dbReference type="ARBA" id="ARBA00023316"/>
    </source>
</evidence>
<dbReference type="PANTHER" id="PTHR31375">
    <property type="match status" value="1"/>
</dbReference>
<comment type="similarity">
    <text evidence="2 9">Belongs to the glycosyl hydrolase 28 family.</text>
</comment>
<sequence length="250" mass="27387">MVQGITTKDSKQFHVNVLGCKNITFKHLTISAPGESPNTDGIHIRRSDGVNVLNMKIKTGDDCVSIGDGSKKLVMNGVTCGLGHGINIGSLGLFKNEEPVDGVTVKNCTLTNTSNGVRIKSWPGVEPNTCSNIHFEDITVTNVSSPIIIDQKYCPWNKCKRNEESKVKLSNISFKNIHGTSALLEAVKIIYRATLPCENVELADIEITHSRPTRPAISQCSNVKPKLLANKIQLHVLPLSQQNRPRLLNQ</sequence>
<dbReference type="InterPro" id="IPR000743">
    <property type="entry name" value="Glyco_hydro_28"/>
</dbReference>
<keyword evidence="3" id="KW-0134">Cell wall</keyword>
<gene>
    <name evidence="10" type="ORF">Goshw_009980</name>
</gene>
<dbReference type="InterPro" id="IPR012334">
    <property type="entry name" value="Pectin_lyas_fold"/>
</dbReference>
<reference evidence="10 11" key="1">
    <citation type="journal article" date="2019" name="Genome Biol. Evol.">
        <title>Insights into the evolution of the New World diploid cottons (Gossypium, subgenus Houzingenia) based on genome sequencing.</title>
        <authorList>
            <person name="Grover C.E."/>
            <person name="Arick M.A. 2nd"/>
            <person name="Thrash A."/>
            <person name="Conover J.L."/>
            <person name="Sanders W.S."/>
            <person name="Peterson D.G."/>
            <person name="Frelichowski J.E."/>
            <person name="Scheffler J.A."/>
            <person name="Scheffler B.E."/>
            <person name="Wendel J.F."/>
        </authorList>
    </citation>
    <scope>NUCLEOTIDE SEQUENCE [LARGE SCALE GENOMIC DNA]</scope>
    <source>
        <strain evidence="10">1</strain>
        <tissue evidence="10">Leaf</tissue>
    </source>
</reference>
<evidence type="ECO:0000256" key="3">
    <source>
        <dbReference type="ARBA" id="ARBA00022512"/>
    </source>
</evidence>
<accession>A0A7J9KKH7</accession>
<dbReference type="SMART" id="SM00710">
    <property type="entry name" value="PbH1"/>
    <property type="match status" value="4"/>
</dbReference>
<evidence type="ECO:0000256" key="4">
    <source>
        <dbReference type="ARBA" id="ARBA00022525"/>
    </source>
</evidence>
<evidence type="ECO:0000313" key="11">
    <source>
        <dbReference type="Proteomes" id="UP000593576"/>
    </source>
</evidence>
<evidence type="ECO:0000256" key="9">
    <source>
        <dbReference type="RuleBase" id="RU361169"/>
    </source>
</evidence>
<dbReference type="AlphaFoldDB" id="A0A7J9KKH7"/>
<dbReference type="PROSITE" id="PS00502">
    <property type="entry name" value="POLYGALACTURONASE"/>
    <property type="match status" value="1"/>
</dbReference>